<gene>
    <name evidence="4" type="ORF">HFA01_27950</name>
</gene>
<reference evidence="4 5" key="1">
    <citation type="submission" date="2019-07" db="EMBL/GenBank/DDBJ databases">
        <title>Whole genome shotgun sequence of Halobacillus faecis NBRC 103569.</title>
        <authorList>
            <person name="Hosoyama A."/>
            <person name="Uohara A."/>
            <person name="Ohji S."/>
            <person name="Ichikawa N."/>
        </authorList>
    </citation>
    <scope>NUCLEOTIDE SEQUENCE [LARGE SCALE GENOMIC DNA]</scope>
    <source>
        <strain evidence="4 5">NBRC 103569</strain>
    </source>
</reference>
<dbReference type="InterPro" id="IPR015943">
    <property type="entry name" value="WD40/YVTN_repeat-like_dom_sf"/>
</dbReference>
<keyword evidence="1 2" id="KW-0732">Signal</keyword>
<dbReference type="Proteomes" id="UP000321886">
    <property type="component" value="Unassembled WGS sequence"/>
</dbReference>
<evidence type="ECO:0000256" key="1">
    <source>
        <dbReference type="ARBA" id="ARBA00022729"/>
    </source>
</evidence>
<dbReference type="Gene3D" id="2.130.10.10">
    <property type="entry name" value="YVTN repeat-like/Quinoprotein amine dehydrogenase"/>
    <property type="match status" value="1"/>
</dbReference>
<feature type="domain" description="SLH" evidence="3">
    <location>
        <begin position="86"/>
        <end position="150"/>
    </location>
</feature>
<comment type="caution">
    <text evidence="4">The sequence shown here is derived from an EMBL/GenBank/DDBJ whole genome shotgun (WGS) entry which is preliminary data.</text>
</comment>
<dbReference type="PROSITE" id="PS51272">
    <property type="entry name" value="SLH"/>
    <property type="match status" value="1"/>
</dbReference>
<evidence type="ECO:0000313" key="4">
    <source>
        <dbReference type="EMBL" id="GEN54533.1"/>
    </source>
</evidence>
<accession>A0A511WW34</accession>
<evidence type="ECO:0000256" key="2">
    <source>
        <dbReference type="SAM" id="SignalP"/>
    </source>
</evidence>
<protein>
    <recommendedName>
        <fullName evidence="3">SLH domain-containing protein</fullName>
    </recommendedName>
</protein>
<proteinExistence type="predicted"/>
<dbReference type="InterPro" id="IPR001119">
    <property type="entry name" value="SLH_dom"/>
</dbReference>
<dbReference type="AlphaFoldDB" id="A0A511WW34"/>
<dbReference type="SUPFAM" id="SSF63829">
    <property type="entry name" value="Calcium-dependent phosphotriesterase"/>
    <property type="match status" value="1"/>
</dbReference>
<evidence type="ECO:0000313" key="5">
    <source>
        <dbReference type="Proteomes" id="UP000321886"/>
    </source>
</evidence>
<evidence type="ECO:0000259" key="3">
    <source>
        <dbReference type="PROSITE" id="PS51272"/>
    </source>
</evidence>
<dbReference type="OrthoDB" id="2611444at2"/>
<dbReference type="PANTHER" id="PTHR34512">
    <property type="entry name" value="CELL SURFACE PROTEIN"/>
    <property type="match status" value="1"/>
</dbReference>
<feature type="signal peptide" evidence="2">
    <location>
        <begin position="1"/>
        <end position="26"/>
    </location>
</feature>
<keyword evidence="5" id="KW-1185">Reference proteome</keyword>
<feature type="chain" id="PRO_5022110419" description="SLH domain-containing protein" evidence="2">
    <location>
        <begin position="27"/>
        <end position="941"/>
    </location>
</feature>
<organism evidence="4 5">
    <name type="scientific">Halobacillus faecis</name>
    <dbReference type="NCBI Taxonomy" id="360184"/>
    <lineage>
        <taxon>Bacteria</taxon>
        <taxon>Bacillati</taxon>
        <taxon>Bacillota</taxon>
        <taxon>Bacilli</taxon>
        <taxon>Bacillales</taxon>
        <taxon>Bacillaceae</taxon>
        <taxon>Halobacillus</taxon>
    </lineage>
</organism>
<sequence length="941" mass="105389">MKFVKISTIFMSCLFLLLLLTDGALAKGGNHGPPSDKGEETTDLTVLEEKGLLESSTPNINEDKPVSREEYVKIWVKASNLPLIIDKETTFKDLKNAYSLPYINTAVHHQWIFPKEFNFKFQPEKPITKYESAVFIARLLDFNESIEELPFKDENKVKGNRSLVRASFDAGYVALHKNGKFQPNKPVTYQMLNDQIEKLTKDLNREIDDGVADVTYTDAVKIVQDRFLYHLIKITPKGDVHLKKDEAFADFEEGEILSIPPLENYPEGLSLKISRIEEKQDSLIIQTEEPKLEEVFSELNLDFEKSVQPEDLVLEEGIEVEMIPIEEPNQTASLQSFLSETEFSLKKYLFTFDKSLLEYEGDDSLASLRLDGEFLLEGPTLSVKVDYSNILLKEGSISLSGKQNASLRLRGDVAADYERSIKLATIKLPVKNAFSAEVVLSMKITASGEGYVEVKLVEDATINAEVQIFGYKNKEGHIEYAKSDVGLGESLKTEIKPINYDFTGRATAGPTLDLDIKYNQLGLVSSENSAGVEGRIWRNEAGEPCFKYRDYITSEIVWKFIVYEEFSIIPEDYNEDNWSKRSCLNTGDPDEDQEDPVEPELFWKKTEIGVPSEVKIGPEGNLYYTESGGTFVSLTPAGEQRWERKRPIFYRSPVVTEVGEIFAQNSEGVMAYDLDGEPLWTSPVTFEVGRINSGHMAMMDDLLIVPVTSAFWEDRGSSVYAVTKDGDIAWEANLLPEGDPSISSVEVSGDQIFIVSEGSLYKINAQGEVETLLKDHYLSGKPAVAEDGTVYVISSLRYKLYAVSPETQNNEEPLWSVSTDYLFSNDTEPRVSPKGEIYLNGANKITIVNPKTKQIEASYGVEYKTFPVMFDDAGNSYVASSDSMTDTSSIVVFDNEHKRLISYVSEGVKGRLGGPLTLAGDGVVYSPGINLFAVKFYDIND</sequence>
<name>A0A511WW34_9BACI</name>
<dbReference type="EMBL" id="BJYD01000026">
    <property type="protein sequence ID" value="GEN54533.1"/>
    <property type="molecule type" value="Genomic_DNA"/>
</dbReference>
<dbReference type="PANTHER" id="PTHR34512:SF30">
    <property type="entry name" value="OUTER MEMBRANE PROTEIN ASSEMBLY FACTOR BAMB"/>
    <property type="match status" value="1"/>
</dbReference>